<sequence>MTITQQPPAARAEASASTTPRWLRSLGYRYGVVGVWIVAFVFFSIMAPTTFLTATNLTAMLSSQAALILLALAVVPALAAGEIDLSVAGVMTISATVVGQLNGVWKVDIVLSIVLALLVALLVGFINAFLAVYVGVQSIVVTLGMSTLLVGISQWIANKLTITGVSPDLGRLVNGRVLGVSAGFWFAIAVGLVLWYVYRHTAVGRHVVFIGKNAEVARLSGLPVQKLKVGAFMVTSLLAGLAGVVVVASAGGLQPTSLQTLLLPAFASAFLGQAIIDPGSNNPLGTIIAVLFLATGINGLVLLGADTWVSDVFYGAAVIIAVTVSRIATVRARRKSVL</sequence>
<feature type="transmembrane region" description="Helical" evidence="11">
    <location>
        <begin position="229"/>
        <end position="251"/>
    </location>
</feature>
<evidence type="ECO:0000313" key="13">
    <source>
        <dbReference type="Proteomes" id="UP000199009"/>
    </source>
</evidence>
<keyword evidence="8 11" id="KW-0472">Membrane</keyword>
<feature type="transmembrane region" description="Helical" evidence="11">
    <location>
        <begin position="139"/>
        <end position="157"/>
    </location>
</feature>
<dbReference type="PANTHER" id="PTHR32196">
    <property type="entry name" value="ABC TRANSPORTER PERMEASE PROTEIN YPHD-RELATED-RELATED"/>
    <property type="match status" value="1"/>
</dbReference>
<dbReference type="Pfam" id="PF02653">
    <property type="entry name" value="BPD_transp_2"/>
    <property type="match status" value="1"/>
</dbReference>
<dbReference type="Proteomes" id="UP000199009">
    <property type="component" value="Chromosome I"/>
</dbReference>
<evidence type="ECO:0000256" key="3">
    <source>
        <dbReference type="ARBA" id="ARBA00022448"/>
    </source>
</evidence>
<evidence type="ECO:0000256" key="5">
    <source>
        <dbReference type="ARBA" id="ARBA00022519"/>
    </source>
</evidence>
<comment type="subunit">
    <text evidence="2">The complex is composed of two ATP-binding proteins (LsrA), two transmembrane proteins (LsrC and LsrD) and a solute-binding protein (LsrB).</text>
</comment>
<feature type="transmembrane region" description="Helical" evidence="11">
    <location>
        <begin position="177"/>
        <end position="198"/>
    </location>
</feature>
<dbReference type="GO" id="GO:0005886">
    <property type="term" value="C:plasma membrane"/>
    <property type="evidence" value="ECO:0007669"/>
    <property type="project" value="UniProtKB-SubCell"/>
</dbReference>
<keyword evidence="7 11" id="KW-1133">Transmembrane helix</keyword>
<dbReference type="AlphaFoldDB" id="A0A1G7W8D3"/>
<keyword evidence="6 11" id="KW-0812">Transmembrane</keyword>
<evidence type="ECO:0000256" key="6">
    <source>
        <dbReference type="ARBA" id="ARBA00022692"/>
    </source>
</evidence>
<comment type="function">
    <text evidence="9">Part of the ABC transporter complex LsrABCD involved in autoinducer 2 (AI-2) import. Probably responsible for the translocation of the substrate across the membrane.</text>
</comment>
<protein>
    <recommendedName>
        <fullName evidence="10">Autoinducer 2 import system permease protein LsrC</fullName>
    </recommendedName>
</protein>
<feature type="transmembrane region" description="Helical" evidence="11">
    <location>
        <begin position="109"/>
        <end position="132"/>
    </location>
</feature>
<gene>
    <name evidence="12" type="ORF">SAMN04489810_0987</name>
</gene>
<accession>A0A1G7W8D3</accession>
<comment type="subcellular location">
    <subcellularLocation>
        <location evidence="1">Cell membrane</location>
        <topology evidence="1">Multi-pass membrane protein</topology>
    </subcellularLocation>
</comment>
<proteinExistence type="predicted"/>
<dbReference type="PANTHER" id="PTHR32196:SF29">
    <property type="entry name" value="AUTOINDUCER 2 IMPORT SYSTEM PERMEASE PROTEIN LSRC"/>
    <property type="match status" value="1"/>
</dbReference>
<keyword evidence="4" id="KW-1003">Cell membrane</keyword>
<organism evidence="12 13">
    <name type="scientific">Microbacterium pygmaeum</name>
    <dbReference type="NCBI Taxonomy" id="370764"/>
    <lineage>
        <taxon>Bacteria</taxon>
        <taxon>Bacillati</taxon>
        <taxon>Actinomycetota</taxon>
        <taxon>Actinomycetes</taxon>
        <taxon>Micrococcales</taxon>
        <taxon>Microbacteriaceae</taxon>
        <taxon>Microbacterium</taxon>
    </lineage>
</organism>
<feature type="transmembrane region" description="Helical" evidence="11">
    <location>
        <begin position="257"/>
        <end position="276"/>
    </location>
</feature>
<evidence type="ECO:0000313" key="12">
    <source>
        <dbReference type="EMBL" id="SDG68216.1"/>
    </source>
</evidence>
<evidence type="ECO:0000256" key="2">
    <source>
        <dbReference type="ARBA" id="ARBA00011262"/>
    </source>
</evidence>
<feature type="transmembrane region" description="Helical" evidence="11">
    <location>
        <begin position="30"/>
        <end position="51"/>
    </location>
</feature>
<dbReference type="STRING" id="370764.SAMN04489810_0987"/>
<dbReference type="EMBL" id="LT629692">
    <property type="protein sequence ID" value="SDG68216.1"/>
    <property type="molecule type" value="Genomic_DNA"/>
</dbReference>
<keyword evidence="3" id="KW-0813">Transport</keyword>
<dbReference type="InterPro" id="IPR001851">
    <property type="entry name" value="ABC_transp_permease"/>
</dbReference>
<evidence type="ECO:0000256" key="11">
    <source>
        <dbReference type="SAM" id="Phobius"/>
    </source>
</evidence>
<dbReference type="GO" id="GO:0022857">
    <property type="term" value="F:transmembrane transporter activity"/>
    <property type="evidence" value="ECO:0007669"/>
    <property type="project" value="InterPro"/>
</dbReference>
<feature type="transmembrane region" description="Helical" evidence="11">
    <location>
        <begin position="283"/>
        <end position="305"/>
    </location>
</feature>
<name>A0A1G7W8D3_9MICO</name>
<keyword evidence="5" id="KW-0997">Cell inner membrane</keyword>
<evidence type="ECO:0000256" key="10">
    <source>
        <dbReference type="ARBA" id="ARBA00039382"/>
    </source>
</evidence>
<feature type="transmembrane region" description="Helical" evidence="11">
    <location>
        <begin position="57"/>
        <end position="78"/>
    </location>
</feature>
<dbReference type="OrthoDB" id="3676653at2"/>
<evidence type="ECO:0000256" key="9">
    <source>
        <dbReference type="ARBA" id="ARBA00025439"/>
    </source>
</evidence>
<keyword evidence="13" id="KW-1185">Reference proteome</keyword>
<reference evidence="12 13" key="1">
    <citation type="submission" date="2016-10" db="EMBL/GenBank/DDBJ databases">
        <authorList>
            <person name="de Groot N.N."/>
        </authorList>
    </citation>
    <scope>NUCLEOTIDE SEQUENCE [LARGE SCALE GENOMIC DNA]</scope>
    <source>
        <strain evidence="12 13">DSM 23142</strain>
    </source>
</reference>
<dbReference type="CDD" id="cd06579">
    <property type="entry name" value="TM_PBP1_transp_AraH_like"/>
    <property type="match status" value="1"/>
</dbReference>
<evidence type="ECO:0000256" key="8">
    <source>
        <dbReference type="ARBA" id="ARBA00023136"/>
    </source>
</evidence>
<feature type="transmembrane region" description="Helical" evidence="11">
    <location>
        <begin position="311"/>
        <end position="329"/>
    </location>
</feature>
<dbReference type="RefSeq" id="WP_091487182.1">
    <property type="nucleotide sequence ID" value="NZ_LT629692.1"/>
</dbReference>
<evidence type="ECO:0000256" key="7">
    <source>
        <dbReference type="ARBA" id="ARBA00022989"/>
    </source>
</evidence>
<evidence type="ECO:0000256" key="4">
    <source>
        <dbReference type="ARBA" id="ARBA00022475"/>
    </source>
</evidence>
<evidence type="ECO:0000256" key="1">
    <source>
        <dbReference type="ARBA" id="ARBA00004651"/>
    </source>
</evidence>